<dbReference type="EMBL" id="CAJGYO010000006">
    <property type="protein sequence ID" value="CAD6239369.1"/>
    <property type="molecule type" value="Genomic_DNA"/>
</dbReference>
<evidence type="ECO:0000256" key="2">
    <source>
        <dbReference type="ARBA" id="ARBA00022723"/>
    </source>
</evidence>
<reference evidence="5" key="1">
    <citation type="submission" date="2020-10" db="EMBL/GenBank/DDBJ databases">
        <authorList>
            <person name="Han B."/>
            <person name="Lu T."/>
            <person name="Zhao Q."/>
            <person name="Huang X."/>
            <person name="Zhao Y."/>
        </authorList>
    </citation>
    <scope>NUCLEOTIDE SEQUENCE</scope>
</reference>
<comment type="caution">
    <text evidence="5">The sequence shown here is derived from an EMBL/GenBank/DDBJ whole genome shotgun (WGS) entry which is preliminary data.</text>
</comment>
<dbReference type="SUPFAM" id="SSF48264">
    <property type="entry name" value="Cytochrome P450"/>
    <property type="match status" value="1"/>
</dbReference>
<dbReference type="GO" id="GO:0016705">
    <property type="term" value="F:oxidoreductase activity, acting on paired donors, with incorporation or reduction of molecular oxygen"/>
    <property type="evidence" value="ECO:0007669"/>
    <property type="project" value="InterPro"/>
</dbReference>
<keyword evidence="6" id="KW-1185">Reference proteome</keyword>
<dbReference type="Gene3D" id="1.10.630.10">
    <property type="entry name" value="Cytochrome P450"/>
    <property type="match status" value="1"/>
</dbReference>
<gene>
    <name evidence="5" type="ORF">NCGR_LOCUS26341</name>
</gene>
<evidence type="ECO:0000313" key="6">
    <source>
        <dbReference type="Proteomes" id="UP000604825"/>
    </source>
</evidence>
<feature type="transmembrane region" description="Helical" evidence="4">
    <location>
        <begin position="28"/>
        <end position="47"/>
    </location>
</feature>
<dbReference type="PANTHER" id="PTHR47955">
    <property type="entry name" value="CYTOCHROME P450 FAMILY 71 PROTEIN"/>
    <property type="match status" value="1"/>
</dbReference>
<name>A0A811P381_9POAL</name>
<dbReference type="GO" id="GO:0004497">
    <property type="term" value="F:monooxygenase activity"/>
    <property type="evidence" value="ECO:0007669"/>
    <property type="project" value="InterPro"/>
</dbReference>
<comment type="similarity">
    <text evidence="1">Belongs to the cytochrome P450 family.</text>
</comment>
<dbReference type="OrthoDB" id="1470350at2759"/>
<keyword evidence="3" id="KW-0408">Iron</keyword>
<dbReference type="Pfam" id="PF00067">
    <property type="entry name" value="p450"/>
    <property type="match status" value="1"/>
</dbReference>
<dbReference type="GO" id="GO:0020037">
    <property type="term" value="F:heme binding"/>
    <property type="evidence" value="ECO:0007669"/>
    <property type="project" value="InterPro"/>
</dbReference>
<dbReference type="PRINTS" id="PR00385">
    <property type="entry name" value="P450"/>
</dbReference>
<evidence type="ECO:0008006" key="7">
    <source>
        <dbReference type="Google" id="ProtNLM"/>
    </source>
</evidence>
<dbReference type="InterPro" id="IPR002401">
    <property type="entry name" value="Cyt_P450_E_grp-I"/>
</dbReference>
<protein>
    <recommendedName>
        <fullName evidence="7">Cytochrome P450</fullName>
    </recommendedName>
</protein>
<keyword evidence="4" id="KW-0812">Transmembrane</keyword>
<proteinExistence type="inferred from homology"/>
<accession>A0A811P381</accession>
<keyword evidence="4" id="KW-0472">Membrane</keyword>
<evidence type="ECO:0000256" key="1">
    <source>
        <dbReference type="ARBA" id="ARBA00010617"/>
    </source>
</evidence>
<evidence type="ECO:0000256" key="4">
    <source>
        <dbReference type="SAM" id="Phobius"/>
    </source>
</evidence>
<dbReference type="FunFam" id="1.10.630.10:FF:000217">
    <property type="entry name" value="Os08g0105600 protein"/>
    <property type="match status" value="1"/>
</dbReference>
<organism evidence="5 6">
    <name type="scientific">Miscanthus lutarioriparius</name>
    <dbReference type="NCBI Taxonomy" id="422564"/>
    <lineage>
        <taxon>Eukaryota</taxon>
        <taxon>Viridiplantae</taxon>
        <taxon>Streptophyta</taxon>
        <taxon>Embryophyta</taxon>
        <taxon>Tracheophyta</taxon>
        <taxon>Spermatophyta</taxon>
        <taxon>Magnoliopsida</taxon>
        <taxon>Liliopsida</taxon>
        <taxon>Poales</taxon>
        <taxon>Poaceae</taxon>
        <taxon>PACMAD clade</taxon>
        <taxon>Panicoideae</taxon>
        <taxon>Andropogonodae</taxon>
        <taxon>Andropogoneae</taxon>
        <taxon>Saccharinae</taxon>
        <taxon>Miscanthus</taxon>
    </lineage>
</organism>
<dbReference type="CDD" id="cd11072">
    <property type="entry name" value="CYP71-like"/>
    <property type="match status" value="1"/>
</dbReference>
<evidence type="ECO:0000313" key="5">
    <source>
        <dbReference type="EMBL" id="CAD6239369.1"/>
    </source>
</evidence>
<dbReference type="InterPro" id="IPR036396">
    <property type="entry name" value="Cyt_P450_sf"/>
</dbReference>
<sequence length="505" mass="56558">MAQVLQEEVQVQQQHGLHEQLRESPPQAALICYYSLLLACPVILLLLMRRRRCATSSAGVVTARAREEELLRRLPAPPRKLPVIGHLHLVGPLPHVSLRDLAAEHSRDGLMLLRLGAVPTLVVSSPRAAQAVLRTHDQVFASRAYSPVADILFYGSTDVAFAPYGEHWRQVKKISTTHLLTNKKVRLVMAKIREAAISGTAVELSDLLSSFANDIVCHAVSGEYFREEGRNKLFRELAEANSSLIGGFNLEDYFPVLVKLDMVKRIVCAKAQKVNKGWNELLDKLIDDHANAARSESQHVDEESDFMDLLLSVQQEYKLTRDHIKAQLVVMFQAGTDTSFIVLEYAMIKLMQNPNLMTKLQDELRMTIPKGKEIVTEDDLNGMSYLKAVIKETLRLHGPAPLLVPHLSMAECDIEGYTIPSGTRVIVNAWALARDPTYWESAERICPGISFAISAIEIMLANLVYHFNWELPPELKKSGIDMTESFGVTVHRTEKLLLVPVLPQN</sequence>
<dbReference type="Proteomes" id="UP000604825">
    <property type="component" value="Unassembled WGS sequence"/>
</dbReference>
<dbReference type="InterPro" id="IPR001128">
    <property type="entry name" value="Cyt_P450"/>
</dbReference>
<dbReference type="GO" id="GO:0005506">
    <property type="term" value="F:iron ion binding"/>
    <property type="evidence" value="ECO:0007669"/>
    <property type="project" value="InterPro"/>
</dbReference>
<dbReference type="PRINTS" id="PR00463">
    <property type="entry name" value="EP450I"/>
</dbReference>
<keyword evidence="4" id="KW-1133">Transmembrane helix</keyword>
<keyword evidence="2" id="KW-0479">Metal-binding</keyword>
<dbReference type="PANTHER" id="PTHR47955:SF14">
    <property type="entry name" value="OS01G0543600 PROTEIN"/>
    <property type="match status" value="1"/>
</dbReference>
<dbReference type="AlphaFoldDB" id="A0A811P381"/>
<evidence type="ECO:0000256" key="3">
    <source>
        <dbReference type="ARBA" id="ARBA00023004"/>
    </source>
</evidence>